<comment type="function">
    <text evidence="11">Integral membrane transporter that imports quinic acid to be catabolized as a carbon source.</text>
</comment>
<feature type="transmembrane region" description="Helical" evidence="14">
    <location>
        <begin position="374"/>
        <end position="398"/>
    </location>
</feature>
<dbReference type="InterPro" id="IPR036259">
    <property type="entry name" value="MFS_trans_sf"/>
</dbReference>
<evidence type="ECO:0000256" key="2">
    <source>
        <dbReference type="ARBA" id="ARBA00007896"/>
    </source>
</evidence>
<evidence type="ECO:0000256" key="14">
    <source>
        <dbReference type="SAM" id="Phobius"/>
    </source>
</evidence>
<evidence type="ECO:0000256" key="7">
    <source>
        <dbReference type="ARBA" id="ARBA00022911"/>
    </source>
</evidence>
<feature type="transmembrane region" description="Helical" evidence="14">
    <location>
        <begin position="410"/>
        <end position="427"/>
    </location>
</feature>
<organism evidence="16 17">
    <name type="scientific">Talaromyces pinophilus</name>
    <name type="common">Penicillium pinophilum</name>
    <dbReference type="NCBI Taxonomy" id="128442"/>
    <lineage>
        <taxon>Eukaryota</taxon>
        <taxon>Fungi</taxon>
        <taxon>Dikarya</taxon>
        <taxon>Ascomycota</taxon>
        <taxon>Pezizomycotina</taxon>
        <taxon>Eurotiomycetes</taxon>
        <taxon>Eurotiomycetidae</taxon>
        <taxon>Eurotiales</taxon>
        <taxon>Trichocomaceae</taxon>
        <taxon>Talaromyces</taxon>
        <taxon>Talaromyces sect. Talaromyces</taxon>
    </lineage>
</organism>
<dbReference type="InterPro" id="IPR050360">
    <property type="entry name" value="MFS_Sugar_Transporters"/>
</dbReference>
<reference evidence="17" key="1">
    <citation type="journal article" date="2015" name="Genome Announc.">
        <title>Draft genome sequence of Talaromyces cellulolyticus strain Y-94, a source of lignocellulosic biomass-degrading enzymes.</title>
        <authorList>
            <person name="Fujii T."/>
            <person name="Koike H."/>
            <person name="Sawayama S."/>
            <person name="Yano S."/>
            <person name="Inoue H."/>
        </authorList>
    </citation>
    <scope>NUCLEOTIDE SEQUENCE [LARGE SCALE GENOMIC DNA]</scope>
    <source>
        <strain evidence="17">Y-94</strain>
    </source>
</reference>
<evidence type="ECO:0000313" key="17">
    <source>
        <dbReference type="Proteomes" id="UP000053095"/>
    </source>
</evidence>
<evidence type="ECO:0000256" key="1">
    <source>
        <dbReference type="ARBA" id="ARBA00004651"/>
    </source>
</evidence>
<dbReference type="InterPro" id="IPR009906">
    <property type="entry name" value="D-Glu_cyclase"/>
</dbReference>
<feature type="transmembrane region" description="Helical" evidence="14">
    <location>
        <begin position="705"/>
        <end position="726"/>
    </location>
</feature>
<comment type="similarity">
    <text evidence="3">Belongs to the major facilitator superfamily. Sugar transporter (TC 2.A.1.1) family.</text>
</comment>
<name>A0A0B8N4D5_TALPI</name>
<dbReference type="PANTHER" id="PTHR48022:SF34">
    <property type="entry name" value="MAJOR FACILITATOR SUPERFAMILY (MFS) PROFILE DOMAIN-CONTAINING PROTEIN-RELATED"/>
    <property type="match status" value="1"/>
</dbReference>
<dbReference type="NCBIfam" id="TIGR00879">
    <property type="entry name" value="SP"/>
    <property type="match status" value="1"/>
</dbReference>
<comment type="similarity">
    <text evidence="2">Belongs to the D-glutamate cyclase family.</text>
</comment>
<evidence type="ECO:0000256" key="8">
    <source>
        <dbReference type="ARBA" id="ARBA00022989"/>
    </source>
</evidence>
<dbReference type="Pfam" id="PF00083">
    <property type="entry name" value="Sugar_tr"/>
    <property type="match status" value="1"/>
</dbReference>
<feature type="transmembrane region" description="Helical" evidence="14">
    <location>
        <begin position="642"/>
        <end position="664"/>
    </location>
</feature>
<feature type="transmembrane region" description="Helical" evidence="14">
    <location>
        <begin position="273"/>
        <end position="300"/>
    </location>
</feature>
<feature type="transmembrane region" description="Helical" evidence="14">
    <location>
        <begin position="602"/>
        <end position="622"/>
    </location>
</feature>
<evidence type="ECO:0000259" key="15">
    <source>
        <dbReference type="PROSITE" id="PS50850"/>
    </source>
</evidence>
<feature type="transmembrane region" description="Helical" evidence="14">
    <location>
        <begin position="573"/>
        <end position="595"/>
    </location>
</feature>
<comment type="subunit">
    <text evidence="12">Interacts with creB.</text>
</comment>
<dbReference type="InterPro" id="IPR003663">
    <property type="entry name" value="Sugar/inositol_transpt"/>
</dbReference>
<dbReference type="SUPFAM" id="SSF160920">
    <property type="entry name" value="PSTPO5379-like"/>
    <property type="match status" value="1"/>
</dbReference>
<evidence type="ECO:0000256" key="4">
    <source>
        <dbReference type="ARBA" id="ARBA00022448"/>
    </source>
</evidence>
<keyword evidence="7" id="KW-0672">Quinate metabolism</keyword>
<keyword evidence="9 14" id="KW-0472">Membrane</keyword>
<comment type="subcellular location">
    <subcellularLocation>
        <location evidence="1">Cell membrane</location>
        <topology evidence="1">Multi-pass membrane protein</topology>
    </subcellularLocation>
</comment>
<proteinExistence type="inferred from homology"/>
<dbReference type="Proteomes" id="UP000053095">
    <property type="component" value="Unassembled WGS sequence"/>
</dbReference>
<gene>
    <name evidence="16" type="ORF">TCE0_043r15652</name>
</gene>
<evidence type="ECO:0000256" key="11">
    <source>
        <dbReference type="ARBA" id="ARBA00037560"/>
    </source>
</evidence>
<protein>
    <recommendedName>
        <fullName evidence="13">Quinate transporter</fullName>
    </recommendedName>
</protein>
<sequence length="774" mass="84875">MPTRAEIDSLPLSPAHKARLLCRHNLVETTSGLAGDYVQANLIVLHSDYSNDFRMLCARNPVPCPILGWTPVGDPRKIIPTSPDVSVIEDSDFDIRTDVPYYHIFHTVDDDSYEGGKKVIIETKSNLLSTWTDNHIAFLIGCSFSFEQALTQSGLRVCHQEDSRTVAMYQTTIPLLPAGIFHGSTYVVSMRLYKPDEIEQVRDVTRPYSASHGEPVAWGWEGAKLIGVNDLGKVDYGDAQVVREGDVPVFWALTMANLINDTTQYATSHAKRVYVLAIVTSMGALMFGYDLAFIGTSIGLDPFKKDFGLVDATESTQNAFAANIVSLLQAGCFFGSLAAAPLGDRFGRRTALALGAIAFVVGSIMQVASSGSQAVIFVGRFVGGLGVGAASMLVPLYTAECAPPAIRGRLVGIYEIGVQVGTCLGFWINFGVQQHMAPTSAQWRTPFALQLIPGGLLLIGLWFMPESPRWMAKVHGRTRVIEVLSLLRELPGDHPALQFETNEIFQQLEIERGMSSDGALSSVKEIIQPGIRYRVLLGVVIMIFFQMAGSNAINYYSPRIFHSFGLTGTRTALISTGVYGIVRLVAVFFAMYFVVDRFGRKPMLIVGSAVMAISMWLIGAFVKIQSIDPKAGGPISGTSYAAAVFLYLFAVGFCFSWAGVPWIICSEIYPLQVRGLAVSICVATHWLMNFVIARSVPYMISNIGYGTYFVFAACTTLSIPFVWLMIPETKGLSLEEVDLLFCENRVFYTLRPTASNVRPRTSEQKAMVEQVENV</sequence>
<dbReference type="SUPFAM" id="SSF103473">
    <property type="entry name" value="MFS general substrate transporter"/>
    <property type="match status" value="1"/>
</dbReference>
<feature type="transmembrane region" description="Helical" evidence="14">
    <location>
        <begin position="533"/>
        <end position="553"/>
    </location>
</feature>
<dbReference type="PANTHER" id="PTHR48022">
    <property type="entry name" value="PLASTIDIC GLUCOSE TRANSPORTER 4"/>
    <property type="match status" value="1"/>
</dbReference>
<evidence type="ECO:0000256" key="3">
    <source>
        <dbReference type="ARBA" id="ARBA00010992"/>
    </source>
</evidence>
<feature type="transmembrane region" description="Helical" evidence="14">
    <location>
        <begin position="351"/>
        <end position="368"/>
    </location>
</feature>
<dbReference type="FunFam" id="1.20.1250.20:FF:000026">
    <property type="entry name" value="MFS quinate transporter QutD"/>
    <property type="match status" value="1"/>
</dbReference>
<dbReference type="PROSITE" id="PS50850">
    <property type="entry name" value="MFS"/>
    <property type="match status" value="1"/>
</dbReference>
<dbReference type="Gene3D" id="3.30.2040.10">
    <property type="entry name" value="PSTPO5379-like domain"/>
    <property type="match status" value="1"/>
</dbReference>
<dbReference type="Gene3D" id="1.20.1250.20">
    <property type="entry name" value="MFS general substrate transporter like domains"/>
    <property type="match status" value="1"/>
</dbReference>
<dbReference type="InterPro" id="IPR038021">
    <property type="entry name" value="Putative_hydro-lyase"/>
</dbReference>
<keyword evidence="4" id="KW-0813">Transport</keyword>
<evidence type="ECO:0000256" key="6">
    <source>
        <dbReference type="ARBA" id="ARBA00022843"/>
    </source>
</evidence>
<dbReference type="InterPro" id="IPR005828">
    <property type="entry name" value="MFS_sugar_transport-like"/>
</dbReference>
<dbReference type="InterPro" id="IPR005829">
    <property type="entry name" value="Sugar_transporter_CS"/>
</dbReference>
<dbReference type="Gene3D" id="3.40.1640.10">
    <property type="entry name" value="PSTPO5379-like"/>
    <property type="match status" value="1"/>
</dbReference>
<dbReference type="InterPro" id="IPR020846">
    <property type="entry name" value="MFS_dom"/>
</dbReference>
<feature type="transmembrane region" description="Helical" evidence="14">
    <location>
        <begin position="676"/>
        <end position="693"/>
    </location>
</feature>
<dbReference type="FunFam" id="3.30.2040.10:FF:000001">
    <property type="entry name" value="D-glutamate cyclase, mitochondrial"/>
    <property type="match status" value="1"/>
</dbReference>
<keyword evidence="6" id="KW-0832">Ubl conjugation</keyword>
<keyword evidence="17" id="KW-1185">Reference proteome</keyword>
<keyword evidence="5 14" id="KW-0812">Transmembrane</keyword>
<dbReference type="GO" id="GO:0005351">
    <property type="term" value="F:carbohydrate:proton symporter activity"/>
    <property type="evidence" value="ECO:0007669"/>
    <property type="project" value="TreeGrafter"/>
</dbReference>
<dbReference type="CDD" id="cd17356">
    <property type="entry name" value="MFS_HXT"/>
    <property type="match status" value="1"/>
</dbReference>
<evidence type="ECO:0000256" key="13">
    <source>
        <dbReference type="ARBA" id="ARBA00043213"/>
    </source>
</evidence>
<evidence type="ECO:0000313" key="16">
    <source>
        <dbReference type="EMBL" id="GAM42038.1"/>
    </source>
</evidence>
<feature type="transmembrane region" description="Helical" evidence="14">
    <location>
        <begin position="320"/>
        <end position="339"/>
    </location>
</feature>
<dbReference type="EMBL" id="DF933839">
    <property type="protein sequence ID" value="GAM42038.1"/>
    <property type="molecule type" value="Genomic_DNA"/>
</dbReference>
<dbReference type="AlphaFoldDB" id="A0A0B8N4D5"/>
<evidence type="ECO:0000256" key="9">
    <source>
        <dbReference type="ARBA" id="ARBA00023136"/>
    </source>
</evidence>
<dbReference type="GO" id="GO:0005886">
    <property type="term" value="C:plasma membrane"/>
    <property type="evidence" value="ECO:0007669"/>
    <property type="project" value="UniProtKB-SubCell"/>
</dbReference>
<dbReference type="PROSITE" id="PS00217">
    <property type="entry name" value="SUGAR_TRANSPORT_2"/>
    <property type="match status" value="1"/>
</dbReference>
<dbReference type="GO" id="GO:0016829">
    <property type="term" value="F:lyase activity"/>
    <property type="evidence" value="ECO:0007669"/>
    <property type="project" value="UniProtKB-KW"/>
</dbReference>
<dbReference type="Pfam" id="PF07286">
    <property type="entry name" value="D-Glu_cyclase"/>
    <property type="match status" value="1"/>
</dbReference>
<keyword evidence="8 14" id="KW-1133">Transmembrane helix</keyword>
<evidence type="ECO:0000256" key="10">
    <source>
        <dbReference type="ARBA" id="ARBA00023239"/>
    </source>
</evidence>
<feature type="domain" description="Major facilitator superfamily (MFS) profile" evidence="15">
    <location>
        <begin position="276"/>
        <end position="730"/>
    </location>
</feature>
<evidence type="ECO:0000256" key="12">
    <source>
        <dbReference type="ARBA" id="ARBA00038682"/>
    </source>
</evidence>
<evidence type="ECO:0000256" key="5">
    <source>
        <dbReference type="ARBA" id="ARBA00022692"/>
    </source>
</evidence>
<keyword evidence="10" id="KW-0456">Lyase</keyword>
<dbReference type="PRINTS" id="PR00171">
    <property type="entry name" value="SUGRTRNSPORT"/>
</dbReference>
<feature type="transmembrane region" description="Helical" evidence="14">
    <location>
        <begin position="447"/>
        <end position="464"/>
    </location>
</feature>
<accession>A0A0B8N4D5</accession>